<dbReference type="PANTHER" id="PTHR34721">
    <property type="entry name" value="PROTEIN CBG09734"/>
    <property type="match status" value="1"/>
</dbReference>
<dbReference type="OrthoDB" id="5787581at2759"/>
<keyword evidence="3" id="KW-1185">Reference proteome</keyword>
<dbReference type="Proteomes" id="UP001152747">
    <property type="component" value="Unassembled WGS sequence"/>
</dbReference>
<evidence type="ECO:0000313" key="2">
    <source>
        <dbReference type="EMBL" id="CAI5456263.1"/>
    </source>
</evidence>
<comment type="caution">
    <text evidence="2">The sequence shown here is derived from an EMBL/GenBank/DDBJ whole genome shotgun (WGS) entry which is preliminary data.</text>
</comment>
<dbReference type="InterPro" id="IPR045860">
    <property type="entry name" value="Snake_toxin-like_sf"/>
</dbReference>
<feature type="chain" id="PRO_5040190701" description="UPAR/Ly6 domain-containing protein" evidence="1">
    <location>
        <begin position="22"/>
        <end position="126"/>
    </location>
</feature>
<dbReference type="SUPFAM" id="SSF57302">
    <property type="entry name" value="Snake toxin-like"/>
    <property type="match status" value="1"/>
</dbReference>
<gene>
    <name evidence="2" type="ORF">CAMP_LOCUS18900</name>
</gene>
<dbReference type="PANTHER" id="PTHR34721:SF13">
    <property type="entry name" value="ACTIVIN_RECP DOMAIN-CONTAINING PROTEIN"/>
    <property type="match status" value="1"/>
</dbReference>
<evidence type="ECO:0000313" key="3">
    <source>
        <dbReference type="Proteomes" id="UP001152747"/>
    </source>
</evidence>
<feature type="signal peptide" evidence="1">
    <location>
        <begin position="1"/>
        <end position="21"/>
    </location>
</feature>
<keyword evidence="1" id="KW-0732">Signal</keyword>
<dbReference type="AlphaFoldDB" id="A0A9P1J5Q0"/>
<name>A0A9P1J5Q0_9PELO</name>
<accession>A0A9P1J5Q0</accession>
<dbReference type="EMBL" id="CANHGI010000006">
    <property type="protein sequence ID" value="CAI5456263.1"/>
    <property type="molecule type" value="Genomic_DNA"/>
</dbReference>
<protein>
    <recommendedName>
        <fullName evidence="4">UPAR/Ly6 domain-containing protein</fullName>
    </recommendedName>
</protein>
<evidence type="ECO:0008006" key="4">
    <source>
        <dbReference type="Google" id="ProtNLM"/>
    </source>
</evidence>
<sequence length="126" mass="14321">MILKHTTPVFSIILFANYAQSLNCWNFSDTQFQGTIQKTPRIQSECPGNYCMTLSEEGDDFNVFNGTCPDPSVVITDCETRGNGCQKETIREVYIKVCCCNTDLCNYSKTRTLFLTITILFIINFN</sequence>
<evidence type="ECO:0000256" key="1">
    <source>
        <dbReference type="SAM" id="SignalP"/>
    </source>
</evidence>
<organism evidence="2 3">
    <name type="scientific">Caenorhabditis angaria</name>
    <dbReference type="NCBI Taxonomy" id="860376"/>
    <lineage>
        <taxon>Eukaryota</taxon>
        <taxon>Metazoa</taxon>
        <taxon>Ecdysozoa</taxon>
        <taxon>Nematoda</taxon>
        <taxon>Chromadorea</taxon>
        <taxon>Rhabditida</taxon>
        <taxon>Rhabditina</taxon>
        <taxon>Rhabditomorpha</taxon>
        <taxon>Rhabditoidea</taxon>
        <taxon>Rhabditidae</taxon>
        <taxon>Peloderinae</taxon>
        <taxon>Caenorhabditis</taxon>
    </lineage>
</organism>
<proteinExistence type="predicted"/>
<reference evidence="2" key="1">
    <citation type="submission" date="2022-11" db="EMBL/GenBank/DDBJ databases">
        <authorList>
            <person name="Kikuchi T."/>
        </authorList>
    </citation>
    <scope>NUCLEOTIDE SEQUENCE</scope>
    <source>
        <strain evidence="2">PS1010</strain>
    </source>
</reference>